<dbReference type="SMART" id="SM00108">
    <property type="entry name" value="B_lectin"/>
    <property type="match status" value="1"/>
</dbReference>
<evidence type="ECO:0000256" key="8">
    <source>
        <dbReference type="ARBA" id="ARBA00022777"/>
    </source>
</evidence>
<evidence type="ECO:0000256" key="16">
    <source>
        <dbReference type="ARBA" id="ARBA00048679"/>
    </source>
</evidence>
<accession>A0A9Q0G335</accession>
<evidence type="ECO:0000256" key="2">
    <source>
        <dbReference type="ARBA" id="ARBA00022527"/>
    </source>
</evidence>
<dbReference type="PIRSF" id="PIRSF000641">
    <property type="entry name" value="SRK"/>
    <property type="match status" value="1"/>
</dbReference>
<keyword evidence="11 19" id="KW-0472">Membrane</keyword>
<keyword evidence="13" id="KW-0675">Receptor</keyword>
<dbReference type="CDD" id="cd14066">
    <property type="entry name" value="STKc_IRAK"/>
    <property type="match status" value="1"/>
</dbReference>
<keyword evidence="10 19" id="KW-1133">Transmembrane helix</keyword>
<evidence type="ECO:0000256" key="6">
    <source>
        <dbReference type="ARBA" id="ARBA00022729"/>
    </source>
</evidence>
<feature type="binding site" evidence="18">
    <location>
        <position position="542"/>
    </location>
    <ligand>
        <name>ATP</name>
        <dbReference type="ChEBI" id="CHEBI:30616"/>
    </ligand>
</feature>
<dbReference type="GO" id="GO:0004674">
    <property type="term" value="F:protein serine/threonine kinase activity"/>
    <property type="evidence" value="ECO:0007669"/>
    <property type="project" value="UniProtKB-KW"/>
</dbReference>
<evidence type="ECO:0000313" key="23">
    <source>
        <dbReference type="EMBL" id="KAJ4841056.1"/>
    </source>
</evidence>
<evidence type="ECO:0000256" key="11">
    <source>
        <dbReference type="ARBA" id="ARBA00023136"/>
    </source>
</evidence>
<dbReference type="Gene3D" id="3.30.200.20">
    <property type="entry name" value="Phosphorylase Kinase, domain 1"/>
    <property type="match status" value="1"/>
</dbReference>
<feature type="domain" description="Bulb-type lectin" evidence="22">
    <location>
        <begin position="19"/>
        <end position="150"/>
    </location>
</feature>
<feature type="chain" id="PRO_5040193144" description="Receptor-like serine/threonine-protein kinase" evidence="20">
    <location>
        <begin position="22"/>
        <end position="801"/>
    </location>
</feature>
<evidence type="ECO:0000256" key="7">
    <source>
        <dbReference type="ARBA" id="ARBA00022741"/>
    </source>
</evidence>
<evidence type="ECO:0000256" key="17">
    <source>
        <dbReference type="PIRNR" id="PIRNR000641"/>
    </source>
</evidence>
<proteinExistence type="inferred from homology"/>
<dbReference type="Pfam" id="PF00069">
    <property type="entry name" value="Pkinase"/>
    <property type="match status" value="1"/>
</dbReference>
<evidence type="ECO:0000256" key="9">
    <source>
        <dbReference type="ARBA" id="ARBA00022840"/>
    </source>
</evidence>
<keyword evidence="4 17" id="KW-0808">Transferase</keyword>
<comment type="similarity">
    <text evidence="17">Belongs to the protein kinase superfamily. Ser/Thr protein kinase family.</text>
</comment>
<sequence length="801" mass="89563">MRILFLLLSVSLLASIPISSSSTSSYVLREGSSLSVENPEDVIVSPDGVFSAGFYPVGQNAYGFAIWFSKPSCSSNCAVVWMANRDFPVNGQRSKLLLQKDGNLVLTDADKSTAWSTDTVSLSKTELRLQNNGNLVLNSTESGVLWQSFDSPTDTLLPYQHITKDTRLVSSRSQTNFSSGSYNLFFDSDNLIRLFYNGPDVSSLYWPYPWLSDWQAGRFTYNSSRSARFDSWGMFTSSDNLTFASADYGVRLQRRLVLDADGNLRMYSRGLKSSTWVVTWQALSETCRAHGICGPNSMCSYDPIAGRKCSCIPGYKIKDASDWSYGCEPEFNLTCDNNTEVGFVQLTRSEFYGYDYGFYSNYTLEMCQEVCLQLCDCKGIQHKSSGNVPLCYPKTLLLNGERGPHFEGDIYVKVPKSVLYSLKEEVLGSSGLECSSGLVSSLSRGYTKGHDNGTLKFMVWFAVALGGFEILVILFVWCFFIGFNSDPGEDIQGYHIAATGFKRFTYSELKKATKNFSEEIGRGAGGIVYKGTLSDDRVAAIKQLYVADQSEGEFLAEVSTIGKLNHMNLIETWGYCAEGKHKLLVYEYMEHGSLAENLTSKALDWQKRFEIAVGTARGLAYLHEECLEWVLHCDVKPQNILLDAKYQPKVSDFGLSKLLHRGDLDTSNFSKIRGTRGYMAPEWVFNLPITSKVDVYSYGIVVLEMVTGKSPAMSVNVMQGGGEMEYGRLVSWVRDKKHEANGKASWIEEIIDPILRGRGEYDRAKMEILVTVALQCVEEDRNARPTMSKVVEMLLPHENDF</sequence>
<dbReference type="OrthoDB" id="619632at2759"/>
<reference evidence="23" key="2">
    <citation type="journal article" date="2023" name="Plants (Basel)">
        <title>Annotation of the Turnera subulata (Passifloraceae) Draft Genome Reveals the S-Locus Evolved after the Divergence of Turneroideae from Passifloroideae in a Stepwise Manner.</title>
        <authorList>
            <person name="Henning P.M."/>
            <person name="Roalson E.H."/>
            <person name="Mir W."/>
            <person name="McCubbin A.G."/>
            <person name="Shore J.S."/>
        </authorList>
    </citation>
    <scope>NUCLEOTIDE SEQUENCE</scope>
    <source>
        <strain evidence="23">F60SS</strain>
    </source>
</reference>
<dbReference type="FunFam" id="2.90.10.10:FF:000017">
    <property type="entry name" value="Putative receptor protein kinase ZmPK1"/>
    <property type="match status" value="1"/>
</dbReference>
<dbReference type="InterPro" id="IPR024171">
    <property type="entry name" value="SRK-like_kinase"/>
</dbReference>
<evidence type="ECO:0000256" key="5">
    <source>
        <dbReference type="ARBA" id="ARBA00022692"/>
    </source>
</evidence>
<evidence type="ECO:0000256" key="15">
    <source>
        <dbReference type="ARBA" id="ARBA00047899"/>
    </source>
</evidence>
<keyword evidence="24" id="KW-1185">Reference proteome</keyword>
<dbReference type="SUPFAM" id="SSF51110">
    <property type="entry name" value="alpha-D-mannose-specific plant lectins"/>
    <property type="match status" value="1"/>
</dbReference>
<dbReference type="PROSITE" id="PS50011">
    <property type="entry name" value="PROTEIN_KINASE_DOM"/>
    <property type="match status" value="1"/>
</dbReference>
<evidence type="ECO:0000256" key="20">
    <source>
        <dbReference type="SAM" id="SignalP"/>
    </source>
</evidence>
<dbReference type="InterPro" id="IPR001480">
    <property type="entry name" value="Bulb-type_lectin_dom"/>
</dbReference>
<gene>
    <name evidence="23" type="ORF">Tsubulata_028356</name>
</gene>
<dbReference type="SMART" id="SM00220">
    <property type="entry name" value="S_TKc"/>
    <property type="match status" value="1"/>
</dbReference>
<name>A0A9Q0G335_9ROSI</name>
<reference evidence="23" key="1">
    <citation type="submission" date="2022-02" db="EMBL/GenBank/DDBJ databases">
        <authorList>
            <person name="Henning P.M."/>
            <person name="McCubbin A.G."/>
            <person name="Shore J.S."/>
        </authorList>
    </citation>
    <scope>NUCLEOTIDE SEQUENCE</scope>
    <source>
        <strain evidence="23">F60SS</strain>
        <tissue evidence="23">Leaves</tissue>
    </source>
</reference>
<dbReference type="InterPro" id="IPR017441">
    <property type="entry name" value="Protein_kinase_ATP_BS"/>
</dbReference>
<dbReference type="EC" id="2.7.11.1" evidence="17"/>
<dbReference type="CDD" id="cd01098">
    <property type="entry name" value="PAN_AP_plant"/>
    <property type="match status" value="1"/>
</dbReference>
<dbReference type="InterPro" id="IPR000858">
    <property type="entry name" value="S_locus_glycoprot_dom"/>
</dbReference>
<dbReference type="PANTHER" id="PTHR47974">
    <property type="entry name" value="OS07G0415500 PROTEIN"/>
    <property type="match status" value="1"/>
</dbReference>
<dbReference type="PROSITE" id="PS00108">
    <property type="entry name" value="PROTEIN_KINASE_ST"/>
    <property type="match status" value="1"/>
</dbReference>
<evidence type="ECO:0000259" key="22">
    <source>
        <dbReference type="PROSITE" id="PS50927"/>
    </source>
</evidence>
<evidence type="ECO:0000256" key="19">
    <source>
        <dbReference type="SAM" id="Phobius"/>
    </source>
</evidence>
<feature type="domain" description="Protein kinase" evidence="21">
    <location>
        <begin position="514"/>
        <end position="801"/>
    </location>
</feature>
<evidence type="ECO:0000256" key="1">
    <source>
        <dbReference type="ARBA" id="ARBA00004479"/>
    </source>
</evidence>
<dbReference type="GO" id="GO:0016020">
    <property type="term" value="C:membrane"/>
    <property type="evidence" value="ECO:0007669"/>
    <property type="project" value="UniProtKB-SubCell"/>
</dbReference>
<comment type="catalytic activity">
    <reaction evidence="16 17">
        <text>L-seryl-[protein] + ATP = O-phospho-L-seryl-[protein] + ADP + H(+)</text>
        <dbReference type="Rhea" id="RHEA:17989"/>
        <dbReference type="Rhea" id="RHEA-COMP:9863"/>
        <dbReference type="Rhea" id="RHEA-COMP:11604"/>
        <dbReference type="ChEBI" id="CHEBI:15378"/>
        <dbReference type="ChEBI" id="CHEBI:29999"/>
        <dbReference type="ChEBI" id="CHEBI:30616"/>
        <dbReference type="ChEBI" id="CHEBI:83421"/>
        <dbReference type="ChEBI" id="CHEBI:456216"/>
        <dbReference type="EC" id="2.7.11.1"/>
    </reaction>
</comment>
<dbReference type="InterPro" id="IPR036426">
    <property type="entry name" value="Bulb-type_lectin_dom_sf"/>
</dbReference>
<comment type="catalytic activity">
    <reaction evidence="15 17">
        <text>L-threonyl-[protein] + ATP = O-phospho-L-threonyl-[protein] + ADP + H(+)</text>
        <dbReference type="Rhea" id="RHEA:46608"/>
        <dbReference type="Rhea" id="RHEA-COMP:11060"/>
        <dbReference type="Rhea" id="RHEA-COMP:11605"/>
        <dbReference type="ChEBI" id="CHEBI:15378"/>
        <dbReference type="ChEBI" id="CHEBI:30013"/>
        <dbReference type="ChEBI" id="CHEBI:30616"/>
        <dbReference type="ChEBI" id="CHEBI:61977"/>
        <dbReference type="ChEBI" id="CHEBI:456216"/>
        <dbReference type="EC" id="2.7.11.1"/>
    </reaction>
</comment>
<evidence type="ECO:0000313" key="24">
    <source>
        <dbReference type="Proteomes" id="UP001141552"/>
    </source>
</evidence>
<keyword evidence="3" id="KW-0245">EGF-like domain</keyword>
<feature type="transmembrane region" description="Helical" evidence="19">
    <location>
        <begin position="457"/>
        <end position="483"/>
    </location>
</feature>
<dbReference type="InterPro" id="IPR000719">
    <property type="entry name" value="Prot_kinase_dom"/>
</dbReference>
<evidence type="ECO:0000256" key="13">
    <source>
        <dbReference type="ARBA" id="ARBA00023170"/>
    </source>
</evidence>
<dbReference type="GO" id="GO:0048544">
    <property type="term" value="P:recognition of pollen"/>
    <property type="evidence" value="ECO:0007669"/>
    <property type="project" value="InterPro"/>
</dbReference>
<comment type="caution">
    <text evidence="23">The sequence shown here is derived from an EMBL/GenBank/DDBJ whole genome shotgun (WGS) entry which is preliminary data.</text>
</comment>
<evidence type="ECO:0000256" key="10">
    <source>
        <dbReference type="ARBA" id="ARBA00022989"/>
    </source>
</evidence>
<protein>
    <recommendedName>
        <fullName evidence="17">Receptor-like serine/threonine-protein kinase</fullName>
        <ecNumber evidence="17">2.7.11.1</ecNumber>
    </recommendedName>
</protein>
<keyword evidence="5 19" id="KW-0812">Transmembrane</keyword>
<feature type="signal peptide" evidence="20">
    <location>
        <begin position="1"/>
        <end position="21"/>
    </location>
</feature>
<keyword evidence="14" id="KW-0325">Glycoprotein</keyword>
<keyword evidence="12" id="KW-1015">Disulfide bond</keyword>
<evidence type="ECO:0000259" key="21">
    <source>
        <dbReference type="PROSITE" id="PS50011"/>
    </source>
</evidence>
<keyword evidence="9 17" id="KW-0067">ATP-binding</keyword>
<keyword evidence="2 17" id="KW-0723">Serine/threonine-protein kinase</keyword>
<keyword evidence="8 17" id="KW-0418">Kinase</keyword>
<dbReference type="GO" id="GO:0005524">
    <property type="term" value="F:ATP binding"/>
    <property type="evidence" value="ECO:0007669"/>
    <property type="project" value="UniProtKB-UniRule"/>
</dbReference>
<dbReference type="Proteomes" id="UP001141552">
    <property type="component" value="Unassembled WGS sequence"/>
</dbReference>
<dbReference type="Gene3D" id="2.90.10.10">
    <property type="entry name" value="Bulb-type lectin domain"/>
    <property type="match status" value="1"/>
</dbReference>
<comment type="subcellular location">
    <subcellularLocation>
        <location evidence="1">Membrane</location>
        <topology evidence="1">Single-pass type I membrane protein</topology>
    </subcellularLocation>
</comment>
<dbReference type="InterPro" id="IPR011009">
    <property type="entry name" value="Kinase-like_dom_sf"/>
</dbReference>
<keyword evidence="7 17" id="KW-0547">Nucleotide-binding</keyword>
<dbReference type="AlphaFoldDB" id="A0A9Q0G335"/>
<dbReference type="PROSITE" id="PS50927">
    <property type="entry name" value="BULB_LECTIN"/>
    <property type="match status" value="1"/>
</dbReference>
<dbReference type="PANTHER" id="PTHR47974:SF3">
    <property type="entry name" value="RECEPTOR-LIKE SERINE_THREONINE-PROTEIN KINASE"/>
    <property type="match status" value="1"/>
</dbReference>
<dbReference type="Pfam" id="PF01453">
    <property type="entry name" value="B_lectin"/>
    <property type="match status" value="1"/>
</dbReference>
<dbReference type="InterPro" id="IPR008271">
    <property type="entry name" value="Ser/Thr_kinase_AS"/>
</dbReference>
<evidence type="ECO:0000256" key="4">
    <source>
        <dbReference type="ARBA" id="ARBA00022679"/>
    </source>
</evidence>
<dbReference type="CDD" id="cd00028">
    <property type="entry name" value="B_lectin"/>
    <property type="match status" value="1"/>
</dbReference>
<dbReference type="Gene3D" id="1.10.510.10">
    <property type="entry name" value="Transferase(Phosphotransferase) domain 1"/>
    <property type="match status" value="1"/>
</dbReference>
<dbReference type="Pfam" id="PF00954">
    <property type="entry name" value="S_locus_glycop"/>
    <property type="match status" value="1"/>
</dbReference>
<evidence type="ECO:0000256" key="12">
    <source>
        <dbReference type="ARBA" id="ARBA00023157"/>
    </source>
</evidence>
<evidence type="ECO:0000256" key="14">
    <source>
        <dbReference type="ARBA" id="ARBA00023180"/>
    </source>
</evidence>
<evidence type="ECO:0000256" key="18">
    <source>
        <dbReference type="PROSITE-ProRule" id="PRU10141"/>
    </source>
</evidence>
<evidence type="ECO:0000256" key="3">
    <source>
        <dbReference type="ARBA" id="ARBA00022536"/>
    </source>
</evidence>
<dbReference type="FunFam" id="3.30.200.20:FF:000059">
    <property type="entry name" value="S-receptor-like serine/threonine-protein kinase"/>
    <property type="match status" value="1"/>
</dbReference>
<dbReference type="PROSITE" id="PS00107">
    <property type="entry name" value="PROTEIN_KINASE_ATP"/>
    <property type="match status" value="1"/>
</dbReference>
<keyword evidence="6 20" id="KW-0732">Signal</keyword>
<organism evidence="23 24">
    <name type="scientific">Turnera subulata</name>
    <dbReference type="NCBI Taxonomy" id="218843"/>
    <lineage>
        <taxon>Eukaryota</taxon>
        <taxon>Viridiplantae</taxon>
        <taxon>Streptophyta</taxon>
        <taxon>Embryophyta</taxon>
        <taxon>Tracheophyta</taxon>
        <taxon>Spermatophyta</taxon>
        <taxon>Magnoliopsida</taxon>
        <taxon>eudicotyledons</taxon>
        <taxon>Gunneridae</taxon>
        <taxon>Pentapetalae</taxon>
        <taxon>rosids</taxon>
        <taxon>fabids</taxon>
        <taxon>Malpighiales</taxon>
        <taxon>Passifloraceae</taxon>
        <taxon>Turnera</taxon>
    </lineage>
</organism>
<dbReference type="EMBL" id="JAKUCV010002897">
    <property type="protein sequence ID" value="KAJ4841056.1"/>
    <property type="molecule type" value="Genomic_DNA"/>
</dbReference>
<dbReference type="FunFam" id="1.10.510.10:FF:000302">
    <property type="entry name" value="Serine/threonine-protein kinase"/>
    <property type="match status" value="1"/>
</dbReference>
<dbReference type="SUPFAM" id="SSF56112">
    <property type="entry name" value="Protein kinase-like (PK-like)"/>
    <property type="match status" value="1"/>
</dbReference>